<sequence length="254" mass="29026">MDLTKEDITKSLGVDLELIEYLPYLLQDLWDMGTNPDTVLALINKYSILNSINAKVLDLGCGKGAVSIKIAQKFGVKVVGLDAMEAFIEEAENYAEKHLVGNMCKFYVKDIKEAVKTEREYGLVVFGAVGQLFGTYEKTLSSLSQCIKKGGYLIIDDGYMDDDSDYKDDNYIKHGVLLKIIKESGFTLVEEKIEHDISVINNRYFEFIKKRADELRIKYPEKTRFFENYVKSQEIENKILENKIKCVVLVLKKI</sequence>
<keyword evidence="1 3" id="KW-0808">Transferase</keyword>
<dbReference type="Proteomes" id="UP000091929">
    <property type="component" value="Unassembled WGS sequence"/>
</dbReference>
<dbReference type="PANTHER" id="PTHR43861">
    <property type="entry name" value="TRANS-ACONITATE 2-METHYLTRANSFERASE-RELATED"/>
    <property type="match status" value="1"/>
</dbReference>
<accession>A0A150IPX4</accession>
<reference evidence="6 7" key="1">
    <citation type="journal article" date="2016" name="ISME J.">
        <title>Chasing the elusive Euryarchaeota class WSA2: genomes reveal a uniquely fastidious methyl-reducing methanogen.</title>
        <authorList>
            <person name="Nobu M.K."/>
            <person name="Narihiro T."/>
            <person name="Kuroda K."/>
            <person name="Mei R."/>
            <person name="Liu W.T."/>
        </authorList>
    </citation>
    <scope>NUCLEOTIDE SEQUENCE [LARGE SCALE GENOMIC DNA]</scope>
    <source>
        <strain evidence="3">B03fssc0709_Meth_Bin005</strain>
        <strain evidence="4">B15fssc0709_Meth_Bin003</strain>
        <strain evidence="5">BMIXfssc0709_Meth_Bin006</strain>
    </source>
</reference>
<evidence type="ECO:0000313" key="7">
    <source>
        <dbReference type="Proteomes" id="UP000092401"/>
    </source>
</evidence>
<dbReference type="EMBL" id="LNJC01000035">
    <property type="protein sequence ID" value="KYC49462.1"/>
    <property type="molecule type" value="Genomic_DNA"/>
</dbReference>
<evidence type="ECO:0000256" key="1">
    <source>
        <dbReference type="ARBA" id="ARBA00022679"/>
    </source>
</evidence>
<evidence type="ECO:0000313" key="6">
    <source>
        <dbReference type="Proteomes" id="UP000091929"/>
    </source>
</evidence>
<dbReference type="EMBL" id="LNGF01000035">
    <property type="protein sequence ID" value="KYC47033.1"/>
    <property type="molecule type" value="Genomic_DNA"/>
</dbReference>
<evidence type="ECO:0000259" key="2">
    <source>
        <dbReference type="Pfam" id="PF13847"/>
    </source>
</evidence>
<evidence type="ECO:0000313" key="5">
    <source>
        <dbReference type="EMBL" id="KYC49462.1"/>
    </source>
</evidence>
<dbReference type="GO" id="GO:0008168">
    <property type="term" value="F:methyltransferase activity"/>
    <property type="evidence" value="ECO:0007669"/>
    <property type="project" value="UniProtKB-KW"/>
</dbReference>
<proteinExistence type="predicted"/>
<accession>A0A150IK47</accession>
<dbReference type="Gene3D" id="3.40.50.150">
    <property type="entry name" value="Vaccinia Virus protein VP39"/>
    <property type="match status" value="1"/>
</dbReference>
<dbReference type="GO" id="GO:0032259">
    <property type="term" value="P:methylation"/>
    <property type="evidence" value="ECO:0007669"/>
    <property type="project" value="UniProtKB-KW"/>
</dbReference>
<feature type="domain" description="Methyltransferase" evidence="2">
    <location>
        <begin position="53"/>
        <end position="162"/>
    </location>
</feature>
<name>A0A150IK47_9EURY</name>
<evidence type="ECO:0000313" key="3">
    <source>
        <dbReference type="EMBL" id="KYC45034.1"/>
    </source>
</evidence>
<organism evidence="3 7">
    <name type="scientific">Candidatus Methanofastidiosum methylothiophilum</name>
    <dbReference type="NCBI Taxonomy" id="1705564"/>
    <lineage>
        <taxon>Archaea</taxon>
        <taxon>Methanobacteriati</taxon>
        <taxon>Methanobacteriota</taxon>
        <taxon>Stenosarchaea group</taxon>
        <taxon>Candidatus Methanofastidiosia</taxon>
        <taxon>Candidatus Methanofastidiosales</taxon>
        <taxon>Candidatus Methanofastidiosaceae</taxon>
        <taxon>Candidatus Methanofastidiosum</taxon>
    </lineage>
</organism>
<dbReference type="AlphaFoldDB" id="A0A150IK47"/>
<dbReference type="PATRIC" id="fig|1706438.3.peg.1487"/>
<accession>A0A150IX22</accession>
<dbReference type="PANTHER" id="PTHR43861:SF3">
    <property type="entry name" value="PUTATIVE (AFU_ORTHOLOGUE AFUA_2G14390)-RELATED"/>
    <property type="match status" value="1"/>
</dbReference>
<evidence type="ECO:0000313" key="4">
    <source>
        <dbReference type="EMBL" id="KYC47033.1"/>
    </source>
</evidence>
<dbReference type="SUPFAM" id="SSF53335">
    <property type="entry name" value="S-adenosyl-L-methionine-dependent methyltransferases"/>
    <property type="match status" value="1"/>
</dbReference>
<comment type="caution">
    <text evidence="3">The sequence shown here is derived from an EMBL/GenBank/DDBJ whole genome shotgun (WGS) entry which is preliminary data.</text>
</comment>
<gene>
    <name evidence="3" type="ORF">APG10_01233</name>
    <name evidence="4" type="ORF">APG11_01473</name>
    <name evidence="5" type="ORF">APG12_01483</name>
</gene>
<dbReference type="InterPro" id="IPR025714">
    <property type="entry name" value="Methyltranfer_dom"/>
</dbReference>
<dbReference type="PATRIC" id="fig|1706436.3.peg.1248"/>
<dbReference type="Proteomes" id="UP000092401">
    <property type="component" value="Unassembled WGS sequence"/>
</dbReference>
<protein>
    <submittedName>
        <fullName evidence="3">Bifunctional 3-demethylubiquinone-9 3-methyltransferase/ 2-octaprenyl-6-hydroxy phenol methylase</fullName>
    </submittedName>
</protein>
<dbReference type="Proteomes" id="UP000092403">
    <property type="component" value="Unassembled WGS sequence"/>
</dbReference>
<dbReference type="PATRIC" id="fig|1706437.3.peg.1481"/>
<dbReference type="InterPro" id="IPR029063">
    <property type="entry name" value="SAM-dependent_MTases_sf"/>
</dbReference>
<dbReference type="CDD" id="cd02440">
    <property type="entry name" value="AdoMet_MTases"/>
    <property type="match status" value="1"/>
</dbReference>
<dbReference type="Pfam" id="PF13847">
    <property type="entry name" value="Methyltransf_31"/>
    <property type="match status" value="1"/>
</dbReference>
<keyword evidence="3" id="KW-0830">Ubiquinone</keyword>
<keyword evidence="3" id="KW-0489">Methyltransferase</keyword>
<dbReference type="EMBL" id="LNGE01000033">
    <property type="protein sequence ID" value="KYC45034.1"/>
    <property type="molecule type" value="Genomic_DNA"/>
</dbReference>